<reference evidence="8" key="1">
    <citation type="submission" date="2021-05" db="EMBL/GenBank/DDBJ databases">
        <authorList>
            <person name="Arsene-Ploetze F."/>
        </authorList>
    </citation>
    <scope>NUCLEOTIDE SEQUENCE</scope>
    <source>
        <strain evidence="8">DSM 42138</strain>
    </source>
</reference>
<evidence type="ECO:0000256" key="5">
    <source>
        <dbReference type="ARBA" id="ARBA00023163"/>
    </source>
</evidence>
<evidence type="ECO:0000256" key="2">
    <source>
        <dbReference type="ARBA" id="ARBA00022898"/>
    </source>
</evidence>
<dbReference type="EMBL" id="CAJSLV010000075">
    <property type="protein sequence ID" value="CAG6396668.1"/>
    <property type="molecule type" value="Genomic_DNA"/>
</dbReference>
<dbReference type="CDD" id="cd07377">
    <property type="entry name" value="WHTH_GntR"/>
    <property type="match status" value="1"/>
</dbReference>
<dbReference type="InterPro" id="IPR015421">
    <property type="entry name" value="PyrdxlP-dep_Trfase_major"/>
</dbReference>
<evidence type="ECO:0000256" key="3">
    <source>
        <dbReference type="ARBA" id="ARBA00023015"/>
    </source>
</evidence>
<evidence type="ECO:0000256" key="4">
    <source>
        <dbReference type="ARBA" id="ARBA00023125"/>
    </source>
</evidence>
<keyword evidence="2" id="KW-0663">Pyridoxal phosphate</keyword>
<keyword evidence="4" id="KW-0238">DNA-binding</keyword>
<dbReference type="InterPro" id="IPR036388">
    <property type="entry name" value="WH-like_DNA-bd_sf"/>
</dbReference>
<evidence type="ECO:0000256" key="1">
    <source>
        <dbReference type="ARBA" id="ARBA00005384"/>
    </source>
</evidence>
<dbReference type="GO" id="GO:0030170">
    <property type="term" value="F:pyridoxal phosphate binding"/>
    <property type="evidence" value="ECO:0007669"/>
    <property type="project" value="InterPro"/>
</dbReference>
<dbReference type="InterPro" id="IPR036390">
    <property type="entry name" value="WH_DNA-bd_sf"/>
</dbReference>
<dbReference type="PROSITE" id="PS50949">
    <property type="entry name" value="HTH_GNTR"/>
    <property type="match status" value="1"/>
</dbReference>
<evidence type="ECO:0000313" key="9">
    <source>
        <dbReference type="Proteomes" id="UP001152519"/>
    </source>
</evidence>
<dbReference type="Gene3D" id="3.40.640.10">
    <property type="entry name" value="Type I PLP-dependent aspartate aminotransferase-like (Major domain)"/>
    <property type="match status" value="1"/>
</dbReference>
<sequence length="480" mass="51017">MNEWATPRRGSGSTDLLIDLAGQRTRAGLEEALRAAVRDGRLAPGTRLPSSRVLAHDLGLARNTVADAYSQLVAEGWLTARQGSGTTVAERPAVPERRPARRVPDAPRSGPADVSPHHTGLPYVLWPGSPDLSSFPRAAWLRAARRALTAAPNEAFGYGDPRGRPELRAALADYLARVRGVRTDPDHLVVCTGYTQALGLLARVLYGRGARRAAVEAIGLPDAPTVLRAAGLDPVPLPVDADGARVEDLGPGVPAVVLTPAHQFPLGVCLSPARRTAVVAWARSTGGVVVEDDYDGEFRYDRQPVAALQALAPDQVVYAGTASKSLAPGLRLAWLAVPPQLLDAVVREKRLADFHSPVIDQLTLAEFLRSGSYDRHVRRMRVRYRARRDRVVETLAQRAPGVRVSGIAAGLHAVLDLPPDGAPLDAVLARAHRLGLAVPGLTAFGAAPHHPPALVVGYATPPDHAFSTALDLLCEALTPA</sequence>
<dbReference type="InterPro" id="IPR004839">
    <property type="entry name" value="Aminotransferase_I/II_large"/>
</dbReference>
<keyword evidence="5" id="KW-0804">Transcription</keyword>
<dbReference type="InterPro" id="IPR015424">
    <property type="entry name" value="PyrdxlP-dep_Trfase"/>
</dbReference>
<dbReference type="GO" id="GO:0003700">
    <property type="term" value="F:DNA-binding transcription factor activity"/>
    <property type="evidence" value="ECO:0007669"/>
    <property type="project" value="InterPro"/>
</dbReference>
<name>A0A9W4GTV3_9ACTN</name>
<feature type="compositionally biased region" description="Basic and acidic residues" evidence="6">
    <location>
        <begin position="93"/>
        <end position="105"/>
    </location>
</feature>
<evidence type="ECO:0000313" key="8">
    <source>
        <dbReference type="EMBL" id="CAG6396668.1"/>
    </source>
</evidence>
<dbReference type="RefSeq" id="WP_251495460.1">
    <property type="nucleotide sequence ID" value="NZ_CAJSLV010000075.1"/>
</dbReference>
<dbReference type="SUPFAM" id="SSF53383">
    <property type="entry name" value="PLP-dependent transferases"/>
    <property type="match status" value="1"/>
</dbReference>
<keyword evidence="3" id="KW-0805">Transcription regulation</keyword>
<dbReference type="GO" id="GO:0003677">
    <property type="term" value="F:DNA binding"/>
    <property type="evidence" value="ECO:0007669"/>
    <property type="project" value="UniProtKB-KW"/>
</dbReference>
<dbReference type="GO" id="GO:0008483">
    <property type="term" value="F:transaminase activity"/>
    <property type="evidence" value="ECO:0007669"/>
    <property type="project" value="UniProtKB-KW"/>
</dbReference>
<dbReference type="CDD" id="cd00609">
    <property type="entry name" value="AAT_like"/>
    <property type="match status" value="1"/>
</dbReference>
<feature type="domain" description="HTH gntR-type" evidence="7">
    <location>
        <begin position="23"/>
        <end position="91"/>
    </location>
</feature>
<comment type="caution">
    <text evidence="8">The sequence shown here is derived from an EMBL/GenBank/DDBJ whole genome shotgun (WGS) entry which is preliminary data.</text>
</comment>
<evidence type="ECO:0000259" key="7">
    <source>
        <dbReference type="PROSITE" id="PS50949"/>
    </source>
</evidence>
<dbReference type="InterPro" id="IPR000524">
    <property type="entry name" value="Tscrpt_reg_HTH_GntR"/>
</dbReference>
<dbReference type="SMART" id="SM00345">
    <property type="entry name" value="HTH_GNTR"/>
    <property type="match status" value="1"/>
</dbReference>
<feature type="region of interest" description="Disordered" evidence="6">
    <location>
        <begin position="84"/>
        <end position="117"/>
    </location>
</feature>
<keyword evidence="9" id="KW-1185">Reference proteome</keyword>
<keyword evidence="8" id="KW-0808">Transferase</keyword>
<dbReference type="Pfam" id="PF00155">
    <property type="entry name" value="Aminotran_1_2"/>
    <property type="match status" value="1"/>
</dbReference>
<gene>
    <name evidence="8" type="ORF">SCOCK_440034</name>
</gene>
<dbReference type="PANTHER" id="PTHR46577:SF1">
    <property type="entry name" value="HTH-TYPE TRANSCRIPTIONAL REGULATORY PROTEIN GABR"/>
    <property type="match status" value="1"/>
</dbReference>
<proteinExistence type="inferred from homology"/>
<dbReference type="InterPro" id="IPR051446">
    <property type="entry name" value="HTH_trans_reg/aminotransferase"/>
</dbReference>
<dbReference type="AlphaFoldDB" id="A0A9W4GTV3"/>
<evidence type="ECO:0000256" key="6">
    <source>
        <dbReference type="SAM" id="MobiDB-lite"/>
    </source>
</evidence>
<keyword evidence="8" id="KW-0032">Aminotransferase</keyword>
<organism evidence="8 9">
    <name type="scientific">Actinacidiphila cocklensis</name>
    <dbReference type="NCBI Taxonomy" id="887465"/>
    <lineage>
        <taxon>Bacteria</taxon>
        <taxon>Bacillati</taxon>
        <taxon>Actinomycetota</taxon>
        <taxon>Actinomycetes</taxon>
        <taxon>Kitasatosporales</taxon>
        <taxon>Streptomycetaceae</taxon>
        <taxon>Actinacidiphila</taxon>
    </lineage>
</organism>
<dbReference type="PANTHER" id="PTHR46577">
    <property type="entry name" value="HTH-TYPE TRANSCRIPTIONAL REGULATORY PROTEIN GABR"/>
    <property type="match status" value="1"/>
</dbReference>
<dbReference type="Proteomes" id="UP001152519">
    <property type="component" value="Unassembled WGS sequence"/>
</dbReference>
<comment type="similarity">
    <text evidence="1">In the C-terminal section; belongs to the class-I pyridoxal-phosphate-dependent aminotransferase family.</text>
</comment>
<dbReference type="Pfam" id="PF00392">
    <property type="entry name" value="GntR"/>
    <property type="match status" value="1"/>
</dbReference>
<dbReference type="Gene3D" id="1.10.10.10">
    <property type="entry name" value="Winged helix-like DNA-binding domain superfamily/Winged helix DNA-binding domain"/>
    <property type="match status" value="1"/>
</dbReference>
<protein>
    <submittedName>
        <fullName evidence="8">GntR family transcriptional regulator / MocR family aminotransferase</fullName>
    </submittedName>
</protein>
<accession>A0A9W4GTV3</accession>
<dbReference type="SUPFAM" id="SSF46785">
    <property type="entry name" value="Winged helix' DNA-binding domain"/>
    <property type="match status" value="1"/>
</dbReference>
<dbReference type="PRINTS" id="PR00035">
    <property type="entry name" value="HTHGNTR"/>
</dbReference>